<dbReference type="Pfam" id="PF00730">
    <property type="entry name" value="HhH-GPD"/>
    <property type="match status" value="1"/>
</dbReference>
<comment type="caution">
    <text evidence="2">The sequence shown here is derived from an EMBL/GenBank/DDBJ whole genome shotgun (WGS) entry which is preliminary data.</text>
</comment>
<dbReference type="PANTHER" id="PTHR47203">
    <property type="match status" value="1"/>
</dbReference>
<accession>A0AAV9HIC2</accession>
<gene>
    <name evidence="2" type="ORF">QBC42DRAFT_273642</name>
</gene>
<keyword evidence="3" id="KW-1185">Reference proteome</keyword>
<evidence type="ECO:0000313" key="2">
    <source>
        <dbReference type="EMBL" id="KAK4459855.1"/>
    </source>
</evidence>
<dbReference type="GO" id="GO:0006285">
    <property type="term" value="P:base-excision repair, AP site formation"/>
    <property type="evidence" value="ECO:0007669"/>
    <property type="project" value="UniProtKB-ARBA"/>
</dbReference>
<proteinExistence type="predicted"/>
<dbReference type="InterPro" id="IPR023170">
    <property type="entry name" value="HhH_base_excis_C"/>
</dbReference>
<dbReference type="AlphaFoldDB" id="A0AAV9HIC2"/>
<name>A0AAV9HIC2_9PEZI</name>
<dbReference type="InterPro" id="IPR011257">
    <property type="entry name" value="DNA_glycosylase"/>
</dbReference>
<dbReference type="Gene3D" id="1.10.1670.10">
    <property type="entry name" value="Helix-hairpin-Helix base-excision DNA repair enzymes (C-terminal)"/>
    <property type="match status" value="1"/>
</dbReference>
<dbReference type="GO" id="GO:0000702">
    <property type="term" value="F:oxidized base lesion DNA N-glycosylase activity"/>
    <property type="evidence" value="ECO:0007669"/>
    <property type="project" value="UniProtKB-ARBA"/>
</dbReference>
<dbReference type="CDD" id="cd00056">
    <property type="entry name" value="ENDO3c"/>
    <property type="match status" value="1"/>
</dbReference>
<dbReference type="SUPFAM" id="SSF48150">
    <property type="entry name" value="DNA-glycosylase"/>
    <property type="match status" value="1"/>
</dbReference>
<evidence type="ECO:0000313" key="3">
    <source>
        <dbReference type="Proteomes" id="UP001321749"/>
    </source>
</evidence>
<dbReference type="InterPro" id="IPR003265">
    <property type="entry name" value="HhH-GPD_domain"/>
</dbReference>
<feature type="domain" description="HhH-GPD" evidence="1">
    <location>
        <begin position="2"/>
        <end position="146"/>
    </location>
</feature>
<reference evidence="2" key="1">
    <citation type="journal article" date="2023" name="Mol. Phylogenet. Evol.">
        <title>Genome-scale phylogeny and comparative genomics of the fungal order Sordariales.</title>
        <authorList>
            <person name="Hensen N."/>
            <person name="Bonometti L."/>
            <person name="Westerberg I."/>
            <person name="Brannstrom I.O."/>
            <person name="Guillou S."/>
            <person name="Cros-Aarteil S."/>
            <person name="Calhoun S."/>
            <person name="Haridas S."/>
            <person name="Kuo A."/>
            <person name="Mondo S."/>
            <person name="Pangilinan J."/>
            <person name="Riley R."/>
            <person name="LaButti K."/>
            <person name="Andreopoulos B."/>
            <person name="Lipzen A."/>
            <person name="Chen C."/>
            <person name="Yan M."/>
            <person name="Daum C."/>
            <person name="Ng V."/>
            <person name="Clum A."/>
            <person name="Steindorff A."/>
            <person name="Ohm R.A."/>
            <person name="Martin F."/>
            <person name="Silar P."/>
            <person name="Natvig D.O."/>
            <person name="Lalanne C."/>
            <person name="Gautier V."/>
            <person name="Ament-Velasquez S.L."/>
            <person name="Kruys A."/>
            <person name="Hutchinson M.I."/>
            <person name="Powell A.J."/>
            <person name="Barry K."/>
            <person name="Miller A.N."/>
            <person name="Grigoriev I.V."/>
            <person name="Debuchy R."/>
            <person name="Gladieux P."/>
            <person name="Hiltunen Thoren M."/>
            <person name="Johannesson H."/>
        </authorList>
    </citation>
    <scope>NUCLEOTIDE SEQUENCE</scope>
    <source>
        <strain evidence="2">PSN324</strain>
    </source>
</reference>
<protein>
    <submittedName>
        <fullName evidence="2">DNA glycosylase</fullName>
    </submittedName>
</protein>
<dbReference type="Gene3D" id="1.10.340.30">
    <property type="entry name" value="Hypothetical protein, domain 2"/>
    <property type="match status" value="1"/>
</dbReference>
<evidence type="ECO:0000259" key="1">
    <source>
        <dbReference type="SMART" id="SM00478"/>
    </source>
</evidence>
<organism evidence="2 3">
    <name type="scientific">Cladorrhinum samala</name>
    <dbReference type="NCBI Taxonomy" id="585594"/>
    <lineage>
        <taxon>Eukaryota</taxon>
        <taxon>Fungi</taxon>
        <taxon>Dikarya</taxon>
        <taxon>Ascomycota</taxon>
        <taxon>Pezizomycotina</taxon>
        <taxon>Sordariomycetes</taxon>
        <taxon>Sordariomycetidae</taxon>
        <taxon>Sordariales</taxon>
        <taxon>Podosporaceae</taxon>
        <taxon>Cladorrhinum</taxon>
    </lineage>
</organism>
<reference evidence="2" key="2">
    <citation type="submission" date="2023-06" db="EMBL/GenBank/DDBJ databases">
        <authorList>
            <consortium name="Lawrence Berkeley National Laboratory"/>
            <person name="Mondo S.J."/>
            <person name="Hensen N."/>
            <person name="Bonometti L."/>
            <person name="Westerberg I."/>
            <person name="Brannstrom I.O."/>
            <person name="Guillou S."/>
            <person name="Cros-Aarteil S."/>
            <person name="Calhoun S."/>
            <person name="Haridas S."/>
            <person name="Kuo A."/>
            <person name="Pangilinan J."/>
            <person name="Riley R."/>
            <person name="Labutti K."/>
            <person name="Andreopoulos B."/>
            <person name="Lipzen A."/>
            <person name="Chen C."/>
            <person name="Yanf M."/>
            <person name="Daum C."/>
            <person name="Ng V."/>
            <person name="Clum A."/>
            <person name="Steindorff A."/>
            <person name="Ohm R."/>
            <person name="Martin F."/>
            <person name="Silar P."/>
            <person name="Natvig D."/>
            <person name="Lalanne C."/>
            <person name="Gautier V."/>
            <person name="Ament-Velasquez S.L."/>
            <person name="Kruys A."/>
            <person name="Hutchinson M.I."/>
            <person name="Powell A.J."/>
            <person name="Barry K."/>
            <person name="Miller A.N."/>
            <person name="Grigoriev I.V."/>
            <person name="Debuchy R."/>
            <person name="Gladieux P."/>
            <person name="Thoren M.H."/>
            <person name="Johannesson H."/>
        </authorList>
    </citation>
    <scope>NUCLEOTIDE SEQUENCE</scope>
    <source>
        <strain evidence="2">PSN324</strain>
    </source>
</reference>
<dbReference type="EMBL" id="MU865026">
    <property type="protein sequence ID" value="KAK4459855.1"/>
    <property type="molecule type" value="Genomic_DNA"/>
</dbReference>
<dbReference type="Proteomes" id="UP001321749">
    <property type="component" value="Unassembled WGS sequence"/>
</dbReference>
<sequence>MDSVYGRSDNWNAIAAGGQPKLEEAIRCGGLSAVKSKVILAVLDQVRSRHGDYTLEGLREIEDNDEVMRELLSFKGVGPKTASCVMLFCLGRESFAVDTHVWRISGIIGWRPKKASRDETHLHLDKRIPDEMKYPLHVLMIAHGKRCPECKAGAATVKEGSKGDEGRCKLRIAFKSKDEEAV</sequence>
<dbReference type="PANTHER" id="PTHR47203:SF1">
    <property type="entry name" value="HYPOTHETICAL BASE EXCISION DNA REPAIR PROTEIN (EUROFUNG)"/>
    <property type="match status" value="1"/>
</dbReference>
<dbReference type="SMART" id="SM00478">
    <property type="entry name" value="ENDO3c"/>
    <property type="match status" value="1"/>
</dbReference>